<dbReference type="EMBL" id="VDMD01000151">
    <property type="protein sequence ID" value="TRM55415.1"/>
    <property type="molecule type" value="Genomic_DNA"/>
</dbReference>
<sequence length="238" mass="26039">MASFSKIVRFSWDSEAIPPSPSPDSPSPSSPPWHIAVSSTEDVSTNVTHRQQHRRPAAHAAAAPAFPPVSLPVQRAPAAPSWAPQPSPYDARFHARNPPDPRVRYIPHVAFDAVDFSRSSIDVTRPPWTERLADTTHPISLYIRARSEGGPHLSVLLSSNGAQAVTAGRVATVAHDVLRTEARLTDDEHRAMQRRMHLPIVMNIDLFGDEVLFAGFSIVARGVVLWLASRGQLRALAL</sequence>
<feature type="compositionally biased region" description="Pro residues" evidence="1">
    <location>
        <begin position="18"/>
        <end position="31"/>
    </location>
</feature>
<name>A0A550BS94_9AGAR</name>
<protein>
    <submittedName>
        <fullName evidence="2">Uncharacterized protein</fullName>
    </submittedName>
</protein>
<evidence type="ECO:0000313" key="2">
    <source>
        <dbReference type="EMBL" id="TRM55415.1"/>
    </source>
</evidence>
<dbReference type="Proteomes" id="UP000320762">
    <property type="component" value="Unassembled WGS sequence"/>
</dbReference>
<evidence type="ECO:0000256" key="1">
    <source>
        <dbReference type="SAM" id="MobiDB-lite"/>
    </source>
</evidence>
<proteinExistence type="predicted"/>
<dbReference type="AlphaFoldDB" id="A0A550BS94"/>
<reference evidence="2 3" key="1">
    <citation type="journal article" date="2019" name="New Phytol.">
        <title>Comparative genomics reveals unique wood-decay strategies and fruiting body development in the Schizophyllaceae.</title>
        <authorList>
            <person name="Almasi E."/>
            <person name="Sahu N."/>
            <person name="Krizsan K."/>
            <person name="Balint B."/>
            <person name="Kovacs G.M."/>
            <person name="Kiss B."/>
            <person name="Cseklye J."/>
            <person name="Drula E."/>
            <person name="Henrissat B."/>
            <person name="Nagy I."/>
            <person name="Chovatia M."/>
            <person name="Adam C."/>
            <person name="LaButti K."/>
            <person name="Lipzen A."/>
            <person name="Riley R."/>
            <person name="Grigoriev I.V."/>
            <person name="Nagy L.G."/>
        </authorList>
    </citation>
    <scope>NUCLEOTIDE SEQUENCE [LARGE SCALE GENOMIC DNA]</scope>
    <source>
        <strain evidence="2 3">NL-1724</strain>
    </source>
</reference>
<keyword evidence="3" id="KW-1185">Reference proteome</keyword>
<feature type="region of interest" description="Disordered" evidence="1">
    <location>
        <begin position="14"/>
        <end position="64"/>
    </location>
</feature>
<organism evidence="2 3">
    <name type="scientific">Schizophyllum amplum</name>
    <dbReference type="NCBI Taxonomy" id="97359"/>
    <lineage>
        <taxon>Eukaryota</taxon>
        <taxon>Fungi</taxon>
        <taxon>Dikarya</taxon>
        <taxon>Basidiomycota</taxon>
        <taxon>Agaricomycotina</taxon>
        <taxon>Agaricomycetes</taxon>
        <taxon>Agaricomycetidae</taxon>
        <taxon>Agaricales</taxon>
        <taxon>Schizophyllaceae</taxon>
        <taxon>Schizophyllum</taxon>
    </lineage>
</organism>
<evidence type="ECO:0000313" key="3">
    <source>
        <dbReference type="Proteomes" id="UP000320762"/>
    </source>
</evidence>
<gene>
    <name evidence="2" type="ORF">BD626DRAFT_637573</name>
</gene>
<comment type="caution">
    <text evidence="2">The sequence shown here is derived from an EMBL/GenBank/DDBJ whole genome shotgun (WGS) entry which is preliminary data.</text>
</comment>
<feature type="compositionally biased region" description="Polar residues" evidence="1">
    <location>
        <begin position="37"/>
        <end position="48"/>
    </location>
</feature>
<accession>A0A550BS94</accession>